<dbReference type="Proteomes" id="UP000195514">
    <property type="component" value="Chromosome I"/>
</dbReference>
<evidence type="ECO:0000313" key="3">
    <source>
        <dbReference type="Proteomes" id="UP000195514"/>
    </source>
</evidence>
<dbReference type="SUPFAM" id="SSF117074">
    <property type="entry name" value="Hypothetical protein PA1324"/>
    <property type="match status" value="1"/>
</dbReference>
<reference evidence="3" key="1">
    <citation type="submission" date="2017-05" db="EMBL/GenBank/DDBJ databases">
        <authorList>
            <person name="Kirkegaard R."/>
            <person name="Mcilroy J S."/>
        </authorList>
    </citation>
    <scope>NUCLEOTIDE SEQUENCE [LARGE SCALE GENOMIC DNA]</scope>
</reference>
<feature type="signal peptide" evidence="1">
    <location>
        <begin position="1"/>
        <end position="22"/>
    </location>
</feature>
<accession>A0A1Y6K9G3</accession>
<gene>
    <name evidence="2" type="ORF">CFX1CAM_2164</name>
</gene>
<sequence>MKKALLVFLFLFLAFAFGCSPAQTPAPDDGQQAWSVPSPSEDSAVIYGEIHSSTNAPVGDMVFLSEDLAFDNDELPPTISFSYQYSPRAIVDTTRGYFYFENVEPGENYVITVLGGPGEFVFVTEDDGKTPLTISVKGGDSIDLGELFIEMPD</sequence>
<dbReference type="KEGG" id="abat:CFX1CAM_2164"/>
<dbReference type="PROSITE" id="PS51257">
    <property type="entry name" value="PROKAR_LIPOPROTEIN"/>
    <property type="match status" value="1"/>
</dbReference>
<evidence type="ECO:0000256" key="1">
    <source>
        <dbReference type="SAM" id="SignalP"/>
    </source>
</evidence>
<name>A0A1Y6K9G3_9CHLR</name>
<dbReference type="RefSeq" id="WP_087863019.1">
    <property type="nucleotide sequence ID" value="NZ_LT859958.1"/>
</dbReference>
<keyword evidence="1" id="KW-0732">Signal</keyword>
<evidence type="ECO:0000313" key="2">
    <source>
        <dbReference type="EMBL" id="SMX55229.1"/>
    </source>
</evidence>
<proteinExistence type="predicted"/>
<dbReference type="AlphaFoldDB" id="A0A1Y6K9G3"/>
<protein>
    <recommendedName>
        <fullName evidence="4">Carboxypeptidase regulatory-like domain-containing protein</fullName>
    </recommendedName>
</protein>
<keyword evidence="3" id="KW-1185">Reference proteome</keyword>
<dbReference type="EMBL" id="LT859958">
    <property type="protein sequence ID" value="SMX55229.1"/>
    <property type="molecule type" value="Genomic_DNA"/>
</dbReference>
<feature type="chain" id="PRO_5013164913" description="Carboxypeptidase regulatory-like domain-containing protein" evidence="1">
    <location>
        <begin position="23"/>
        <end position="153"/>
    </location>
</feature>
<evidence type="ECO:0008006" key="4">
    <source>
        <dbReference type="Google" id="ProtNLM"/>
    </source>
</evidence>
<organism evidence="2 3">
    <name type="scientific">Candidatus Brevifilum fermentans</name>
    <dbReference type="NCBI Taxonomy" id="1986204"/>
    <lineage>
        <taxon>Bacteria</taxon>
        <taxon>Bacillati</taxon>
        <taxon>Chloroflexota</taxon>
        <taxon>Anaerolineae</taxon>
        <taxon>Anaerolineales</taxon>
        <taxon>Anaerolineaceae</taxon>
        <taxon>Candidatus Brevifilum</taxon>
    </lineage>
</organism>